<proteinExistence type="predicted"/>
<dbReference type="Proteomes" id="UP001642540">
    <property type="component" value="Unassembled WGS sequence"/>
</dbReference>
<evidence type="ECO:0000256" key="1">
    <source>
        <dbReference type="SAM" id="Phobius"/>
    </source>
</evidence>
<organism evidence="2 3">
    <name type="scientific">Orchesella dallaii</name>
    <dbReference type="NCBI Taxonomy" id="48710"/>
    <lineage>
        <taxon>Eukaryota</taxon>
        <taxon>Metazoa</taxon>
        <taxon>Ecdysozoa</taxon>
        <taxon>Arthropoda</taxon>
        <taxon>Hexapoda</taxon>
        <taxon>Collembola</taxon>
        <taxon>Entomobryomorpha</taxon>
        <taxon>Entomobryoidea</taxon>
        <taxon>Orchesellidae</taxon>
        <taxon>Orchesellinae</taxon>
        <taxon>Orchesella</taxon>
    </lineage>
</organism>
<feature type="transmembrane region" description="Helical" evidence="1">
    <location>
        <begin position="44"/>
        <end position="64"/>
    </location>
</feature>
<comment type="caution">
    <text evidence="2">The sequence shown here is derived from an EMBL/GenBank/DDBJ whole genome shotgun (WGS) entry which is preliminary data.</text>
</comment>
<keyword evidence="1" id="KW-0812">Transmembrane</keyword>
<protein>
    <recommendedName>
        <fullName evidence="4">Ionotropic glutamate receptor C-terminal domain-containing protein</fullName>
    </recommendedName>
</protein>
<keyword evidence="3" id="KW-1185">Reference proteome</keyword>
<evidence type="ECO:0000313" key="2">
    <source>
        <dbReference type="EMBL" id="CAL8127467.1"/>
    </source>
</evidence>
<keyword evidence="1" id="KW-0472">Membrane</keyword>
<evidence type="ECO:0000313" key="3">
    <source>
        <dbReference type="Proteomes" id="UP001642540"/>
    </source>
</evidence>
<gene>
    <name evidence="2" type="ORF">ODALV1_LOCUS21852</name>
</gene>
<accession>A0ABP1RG11</accession>
<dbReference type="EMBL" id="CAXLJM020000072">
    <property type="protein sequence ID" value="CAL8127467.1"/>
    <property type="molecule type" value="Genomic_DNA"/>
</dbReference>
<feature type="transmembrane region" description="Helical" evidence="1">
    <location>
        <begin position="340"/>
        <end position="360"/>
    </location>
</feature>
<name>A0ABP1RG11_9HEXA</name>
<evidence type="ECO:0008006" key="4">
    <source>
        <dbReference type="Google" id="ProtNLM"/>
    </source>
</evidence>
<reference evidence="2 3" key="1">
    <citation type="submission" date="2024-08" db="EMBL/GenBank/DDBJ databases">
        <authorList>
            <person name="Cucini C."/>
            <person name="Frati F."/>
        </authorList>
    </citation>
    <scope>NUCLEOTIDE SEQUENCE [LARGE SCALE GENOMIC DNA]</scope>
</reference>
<keyword evidence="1" id="KW-1133">Transmembrane helix</keyword>
<sequence>MWVLAVSAITCIMALMYVGRYPNPCFYTLSLLLEQGSANLQKKYFVTMSVTMLLFLSYMLRIAYTSSMYSYFTVEPEIIVPQSFEESVQNDNYFKVAELHNVKDIFSKMSYAFNTTTKSHTVTNSTPKVLEGLSKKIYGLKLFPSFMSQIPKMYLGDAQLTSLAKRINTLFVEKLCASVWINPRQFMNFPTTLCGNRVIEANRFVYIYNFPDRARNGRVGVDIFAAILFGNKKIFANNNPAMFYTVYGWSQTYDLGTIMADDIIGKLGEAGILSRWRKLKTLFVLLNSWKRILGWKAFRGRVRYNIVQLAYDLIEDFSLVENIEKGVSNARDLAATNRTLATVWTLFFVSIALSSIVFIWEREKKIFTCVSTGM</sequence>